<keyword evidence="1" id="KW-0732">Signal</keyword>
<sequence>MRVFYFATLAVLAAIAARAENSINTQADAFNAGKAFANDAKDAAVGKVNGDTGSQQLPYYGTSAPEAAHFQGGRNLIGANGTNKQNACQSYRASDAFQQQECDAVNFLSKTPATRPKYTIDKKTDPLLTGSKSVIDNPGPVPGAHTQRCRVEKVIHPATFITETCTESQTLENVKCRRGFSANVGTIVETPYFEVDHGVNVPPWTAQTYTMNFHVNGNPERLILTWYRVDNYGQLWINGTKVFENVLSGYGDMRWGSVGQELIGRGLRRQRRIVYKDRHGVSMGHFYDDGCNWGCLGVSPNLDITPHFKEGNNEIVLVCANANDIGPCTVKIVGSAKRLVMLGSLIDNQCATLEQRAQ</sequence>
<reference evidence="2 3" key="1">
    <citation type="submission" date="2020-09" db="EMBL/GenBank/DDBJ databases">
        <title>Genome sequences of Mycetohabitans spp.</title>
        <authorList>
            <person name="Carter M.E."/>
            <person name="Carpenter S.C.D."/>
            <person name="Bogdanove A.J."/>
        </authorList>
    </citation>
    <scope>NUCLEOTIDE SEQUENCE [LARGE SCALE GENOMIC DNA]</scope>
    <source>
        <strain evidence="2 3">B12</strain>
        <plasmid evidence="2 3">unnamed</plasmid>
    </source>
</reference>
<name>A0ABZ2PZU6_9BURK</name>
<evidence type="ECO:0000313" key="3">
    <source>
        <dbReference type="Proteomes" id="UP001493153"/>
    </source>
</evidence>
<keyword evidence="2" id="KW-0614">Plasmid</keyword>
<evidence type="ECO:0000256" key="1">
    <source>
        <dbReference type="SAM" id="SignalP"/>
    </source>
</evidence>
<keyword evidence="3" id="KW-1185">Reference proteome</keyword>
<evidence type="ECO:0000313" key="2">
    <source>
        <dbReference type="EMBL" id="WXK40673.1"/>
    </source>
</evidence>
<dbReference type="EMBL" id="CP062177">
    <property type="protein sequence ID" value="WXK40673.1"/>
    <property type="molecule type" value="Genomic_DNA"/>
</dbReference>
<protein>
    <submittedName>
        <fullName evidence="2">Conjugative transfer aggregate stability protein</fullName>
    </submittedName>
</protein>
<proteinExistence type="predicted"/>
<dbReference type="RefSeq" id="WP_013436711.1">
    <property type="nucleotide sequence ID" value="NZ_CP062177.1"/>
</dbReference>
<geneLocation type="plasmid" evidence="2 3">
    <name>unnamed</name>
</geneLocation>
<accession>A0ABZ2PZU6</accession>
<dbReference type="Proteomes" id="UP001493153">
    <property type="component" value="Plasmid unnamed"/>
</dbReference>
<feature type="signal peptide" evidence="1">
    <location>
        <begin position="1"/>
        <end position="19"/>
    </location>
</feature>
<feature type="chain" id="PRO_5047039346" evidence="1">
    <location>
        <begin position="20"/>
        <end position="358"/>
    </location>
</feature>
<organism evidence="2 3">
    <name type="scientific">Mycetohabitans rhizoxinica</name>
    <dbReference type="NCBI Taxonomy" id="412963"/>
    <lineage>
        <taxon>Bacteria</taxon>
        <taxon>Pseudomonadati</taxon>
        <taxon>Pseudomonadota</taxon>
        <taxon>Betaproteobacteria</taxon>
        <taxon>Burkholderiales</taxon>
        <taxon>Burkholderiaceae</taxon>
        <taxon>Mycetohabitans</taxon>
    </lineage>
</organism>
<gene>
    <name evidence="2" type="ORF">IHE29_16000</name>
</gene>